<dbReference type="Proteomes" id="UP000321514">
    <property type="component" value="Unassembled WGS sequence"/>
</dbReference>
<evidence type="ECO:0000259" key="1">
    <source>
        <dbReference type="Pfam" id="PF12146"/>
    </source>
</evidence>
<dbReference type="GO" id="GO:0004177">
    <property type="term" value="F:aminopeptidase activity"/>
    <property type="evidence" value="ECO:0007669"/>
    <property type="project" value="UniProtKB-KW"/>
</dbReference>
<dbReference type="Proteomes" id="UP000183760">
    <property type="component" value="Unassembled WGS sequence"/>
</dbReference>
<organism evidence="2 5">
    <name type="scientific">Myxococcus fulvus</name>
    <dbReference type="NCBI Taxonomy" id="33"/>
    <lineage>
        <taxon>Bacteria</taxon>
        <taxon>Pseudomonadati</taxon>
        <taxon>Myxococcota</taxon>
        <taxon>Myxococcia</taxon>
        <taxon>Myxococcales</taxon>
        <taxon>Cystobacterineae</taxon>
        <taxon>Myxococcaceae</taxon>
        <taxon>Myxococcus</taxon>
    </lineage>
</organism>
<reference evidence="2 5" key="2">
    <citation type="submission" date="2019-07" db="EMBL/GenBank/DDBJ databases">
        <title>Whole genome shotgun sequence of Myxococcus fulvus NBRC 100333.</title>
        <authorList>
            <person name="Hosoyama A."/>
            <person name="Uohara A."/>
            <person name="Ohji S."/>
            <person name="Ichikawa N."/>
        </authorList>
    </citation>
    <scope>NUCLEOTIDE SEQUENCE [LARGE SCALE GENOMIC DNA]</scope>
    <source>
        <strain evidence="2 5">NBRC 100333</strain>
    </source>
</reference>
<dbReference type="SUPFAM" id="SSF53474">
    <property type="entry name" value="alpha/beta-Hydrolases"/>
    <property type="match status" value="1"/>
</dbReference>
<proteinExistence type="predicted"/>
<dbReference type="RefSeq" id="WP_082165181.1">
    <property type="nucleotide sequence ID" value="NZ_BJXR01000036.1"/>
</dbReference>
<dbReference type="STRING" id="1334629.MFUL124B02_19725"/>
<evidence type="ECO:0000313" key="3">
    <source>
        <dbReference type="EMBL" id="SEU25233.1"/>
    </source>
</evidence>
<evidence type="ECO:0000313" key="4">
    <source>
        <dbReference type="Proteomes" id="UP000183760"/>
    </source>
</evidence>
<evidence type="ECO:0000313" key="5">
    <source>
        <dbReference type="Proteomes" id="UP000321514"/>
    </source>
</evidence>
<keyword evidence="3" id="KW-0645">Protease</keyword>
<gene>
    <name evidence="2" type="ORF">MFU01_50660</name>
    <name evidence="3" type="ORF">SAMN05443572_10767</name>
</gene>
<keyword evidence="3" id="KW-0031">Aminopeptidase</keyword>
<dbReference type="InterPro" id="IPR022742">
    <property type="entry name" value="Hydrolase_4"/>
</dbReference>
<sequence length="273" mass="30450">MPALTESPGFLTQGEDSLYYVHHRARAERRAAVLLAGPLGLERAHGYVVWVRWARYLAERGVEVLRLDYRGSGESTGRFDEMTFPRWEEDVRTGLEHLRAASPGVPVFVHGLRLGALLAARVFRTDAVNGLLMWEPPESGRAHLMEVLRRKVAADNLEGTGGQARSREDYVARMESGQVVEVEGLPWSRALWRSAEGYALALPEAHEARPWRVVHLDGRPAERFLAPGRSGSVRAPRPFFWTTSNRLLPELAELYEDGMGFIAGGGARAEVRS</sequence>
<dbReference type="EMBL" id="BJXR01000036">
    <property type="protein sequence ID" value="GEN10029.1"/>
    <property type="molecule type" value="Genomic_DNA"/>
</dbReference>
<dbReference type="OrthoDB" id="5379975at2"/>
<dbReference type="AlphaFoldDB" id="A0A511T798"/>
<feature type="domain" description="Serine aminopeptidase S33" evidence="1">
    <location>
        <begin position="52"/>
        <end position="123"/>
    </location>
</feature>
<protein>
    <submittedName>
        <fullName evidence="3">Serine aminopeptidase, S33</fullName>
    </submittedName>
</protein>
<accession>A0A511T798</accession>
<dbReference type="InterPro" id="IPR029058">
    <property type="entry name" value="AB_hydrolase_fold"/>
</dbReference>
<comment type="caution">
    <text evidence="2">The sequence shown here is derived from an EMBL/GenBank/DDBJ whole genome shotgun (WGS) entry which is preliminary data.</text>
</comment>
<dbReference type="Pfam" id="PF12146">
    <property type="entry name" value="Hydrolase_4"/>
    <property type="match status" value="1"/>
</dbReference>
<evidence type="ECO:0000313" key="2">
    <source>
        <dbReference type="EMBL" id="GEN10029.1"/>
    </source>
</evidence>
<dbReference type="EMBL" id="FOIB01000007">
    <property type="protein sequence ID" value="SEU25233.1"/>
    <property type="molecule type" value="Genomic_DNA"/>
</dbReference>
<dbReference type="Gene3D" id="3.40.50.1820">
    <property type="entry name" value="alpha/beta hydrolase"/>
    <property type="match status" value="1"/>
</dbReference>
<keyword evidence="3" id="KW-0378">Hydrolase</keyword>
<reference evidence="3 4" key="1">
    <citation type="submission" date="2016-10" db="EMBL/GenBank/DDBJ databases">
        <authorList>
            <person name="Varghese N."/>
            <person name="Submissions S."/>
        </authorList>
    </citation>
    <scope>NUCLEOTIDE SEQUENCE [LARGE SCALE GENOMIC DNA]</scope>
    <source>
        <strain evidence="3 4">DSM 16525</strain>
    </source>
</reference>
<name>A0A511T798_MYXFU</name>
<keyword evidence="4" id="KW-1185">Reference proteome</keyword>